<evidence type="ECO:0000313" key="2">
    <source>
        <dbReference type="EMBL" id="GAU90784.1"/>
    </source>
</evidence>
<dbReference type="Proteomes" id="UP000186922">
    <property type="component" value="Unassembled WGS sequence"/>
</dbReference>
<dbReference type="OrthoDB" id="64767at2759"/>
<dbReference type="EMBL" id="BDGG01000001">
    <property type="protein sequence ID" value="GAU90784.1"/>
    <property type="molecule type" value="Genomic_DNA"/>
</dbReference>
<keyword evidence="3" id="KW-1185">Reference proteome</keyword>
<evidence type="ECO:0000259" key="1">
    <source>
        <dbReference type="SMART" id="SM01142"/>
    </source>
</evidence>
<comment type="caution">
    <text evidence="2">The sequence shown here is derived from an EMBL/GenBank/DDBJ whole genome shotgun (WGS) entry which is preliminary data.</text>
</comment>
<evidence type="ECO:0000313" key="3">
    <source>
        <dbReference type="Proteomes" id="UP000186922"/>
    </source>
</evidence>
<dbReference type="AlphaFoldDB" id="A0A1D1UM50"/>
<name>A0A1D1UM50_RAMVA</name>
<feature type="domain" description="ATP-dependent RNA helicase Ski2/MTR4 C-terminal" evidence="1">
    <location>
        <begin position="2"/>
        <end position="108"/>
    </location>
</feature>
<dbReference type="InterPro" id="IPR012961">
    <property type="entry name" value="Ski2/MTR4_C"/>
</dbReference>
<dbReference type="STRING" id="947166.A0A1D1UM50"/>
<dbReference type="Pfam" id="PF08148">
    <property type="entry name" value="DSHCT"/>
    <property type="match status" value="1"/>
</dbReference>
<proteinExistence type="predicted"/>
<protein>
    <recommendedName>
        <fullName evidence="1">ATP-dependent RNA helicase Ski2/MTR4 C-terminal domain-containing protein</fullName>
    </recommendedName>
</protein>
<accession>A0A1D1UM50</accession>
<dbReference type="SMART" id="SM01142">
    <property type="entry name" value="DSHCT"/>
    <property type="match status" value="1"/>
</dbReference>
<reference evidence="2 3" key="1">
    <citation type="journal article" date="2016" name="Nat. Commun.">
        <title>Extremotolerant tardigrade genome and improved radiotolerance of human cultured cells by tardigrade-unique protein.</title>
        <authorList>
            <person name="Hashimoto T."/>
            <person name="Horikawa D.D."/>
            <person name="Saito Y."/>
            <person name="Kuwahara H."/>
            <person name="Kozuka-Hata H."/>
            <person name="Shin-I T."/>
            <person name="Minakuchi Y."/>
            <person name="Ohishi K."/>
            <person name="Motoyama A."/>
            <person name="Aizu T."/>
            <person name="Enomoto A."/>
            <person name="Kondo K."/>
            <person name="Tanaka S."/>
            <person name="Hara Y."/>
            <person name="Koshikawa S."/>
            <person name="Sagara H."/>
            <person name="Miura T."/>
            <person name="Yokobori S."/>
            <person name="Miyagawa K."/>
            <person name="Suzuki Y."/>
            <person name="Kubo T."/>
            <person name="Oyama M."/>
            <person name="Kohara Y."/>
            <person name="Fujiyama A."/>
            <person name="Arakawa K."/>
            <person name="Katayama T."/>
            <person name="Toyoda A."/>
            <person name="Kunieda T."/>
        </authorList>
    </citation>
    <scope>NUCLEOTIDE SEQUENCE [LARGE SCALE GENOMIC DNA]</scope>
    <source>
        <strain evidence="2 3">YOKOZUNA-1</strain>
    </source>
</reference>
<dbReference type="Gene3D" id="1.10.3380.30">
    <property type="match status" value="1"/>
</dbReference>
<gene>
    <name evidence="2" type="primary">RvY_03154-1</name>
    <name evidence="2" type="synonym">RvY_03154.1</name>
    <name evidence="2" type="ORF">RvY_03154</name>
</gene>
<organism evidence="2 3">
    <name type="scientific">Ramazzottius varieornatus</name>
    <name type="common">Water bear</name>
    <name type="synonym">Tardigrade</name>
    <dbReference type="NCBI Taxonomy" id="947166"/>
    <lineage>
        <taxon>Eukaryota</taxon>
        <taxon>Metazoa</taxon>
        <taxon>Ecdysozoa</taxon>
        <taxon>Tardigrada</taxon>
        <taxon>Eutardigrada</taxon>
        <taxon>Parachela</taxon>
        <taxon>Hypsibioidea</taxon>
        <taxon>Ramazzottiidae</taxon>
        <taxon>Ramazzottius</taxon>
    </lineage>
</organism>
<sequence>MRSIVTMTDIKQREEGMKQATSQMADQLNVGLADMVYNWCAGMKFVDITKMTDVQEGIIIRTMKRLDKVCKNVKNTAKIFGNIFLVDKMKAGSKSLKRDIAFVGSLYTPD</sequence>